<sequence length="223" mass="24194">MLVAKEHKAGELSSEAKRSIEGNKSESSLLRVQLKFQPKQKEKKKHRFLSLTRAEARANCVAVAFQGPFVVSPSHRQPPVSIWAAASSERAGGRLCPGNDGAPRVEWAHSVAPAPDSTRASSHRLEGPRFSGQYSEAAALRPASPSRHRARRNPLSFVDPRSDLHHLTPPGSPIRTTQLWPDNPHTITTSITTVASSTSSKILFSSRATITPIDPAPPPRNTA</sequence>
<name>A0A8K0X9G9_9PEZI</name>
<protein>
    <submittedName>
        <fullName evidence="2">Uncharacterized protein</fullName>
    </submittedName>
</protein>
<dbReference type="AlphaFoldDB" id="A0A8K0X9G9"/>
<gene>
    <name evidence="2" type="ORF">B0T11DRAFT_20240</name>
</gene>
<feature type="region of interest" description="Disordered" evidence="1">
    <location>
        <begin position="1"/>
        <end position="45"/>
    </location>
</feature>
<evidence type="ECO:0000256" key="1">
    <source>
        <dbReference type="SAM" id="MobiDB-lite"/>
    </source>
</evidence>
<reference evidence="2" key="1">
    <citation type="journal article" date="2021" name="Nat. Commun.">
        <title>Genetic determinants of endophytism in the Arabidopsis root mycobiome.</title>
        <authorList>
            <person name="Mesny F."/>
            <person name="Miyauchi S."/>
            <person name="Thiergart T."/>
            <person name="Pickel B."/>
            <person name="Atanasova L."/>
            <person name="Karlsson M."/>
            <person name="Huettel B."/>
            <person name="Barry K.W."/>
            <person name="Haridas S."/>
            <person name="Chen C."/>
            <person name="Bauer D."/>
            <person name="Andreopoulos W."/>
            <person name="Pangilinan J."/>
            <person name="LaButti K."/>
            <person name="Riley R."/>
            <person name="Lipzen A."/>
            <person name="Clum A."/>
            <person name="Drula E."/>
            <person name="Henrissat B."/>
            <person name="Kohler A."/>
            <person name="Grigoriev I.V."/>
            <person name="Martin F.M."/>
            <person name="Hacquard S."/>
        </authorList>
    </citation>
    <scope>NUCLEOTIDE SEQUENCE</scope>
    <source>
        <strain evidence="2">MPI-CAGE-AT-0016</strain>
    </source>
</reference>
<comment type="caution">
    <text evidence="2">The sequence shown here is derived from an EMBL/GenBank/DDBJ whole genome shotgun (WGS) entry which is preliminary data.</text>
</comment>
<keyword evidence="3" id="KW-1185">Reference proteome</keyword>
<feature type="compositionally biased region" description="Basic and acidic residues" evidence="1">
    <location>
        <begin position="1"/>
        <end position="24"/>
    </location>
</feature>
<dbReference type="Proteomes" id="UP000813385">
    <property type="component" value="Unassembled WGS sequence"/>
</dbReference>
<accession>A0A8K0X9G9</accession>
<feature type="region of interest" description="Disordered" evidence="1">
    <location>
        <begin position="136"/>
        <end position="181"/>
    </location>
</feature>
<organism evidence="2 3">
    <name type="scientific">Plectosphaerella cucumerina</name>
    <dbReference type="NCBI Taxonomy" id="40658"/>
    <lineage>
        <taxon>Eukaryota</taxon>
        <taxon>Fungi</taxon>
        <taxon>Dikarya</taxon>
        <taxon>Ascomycota</taxon>
        <taxon>Pezizomycotina</taxon>
        <taxon>Sordariomycetes</taxon>
        <taxon>Hypocreomycetidae</taxon>
        <taxon>Glomerellales</taxon>
        <taxon>Plectosphaerellaceae</taxon>
        <taxon>Plectosphaerella</taxon>
    </lineage>
</organism>
<dbReference type="EMBL" id="JAGPXD010000001">
    <property type="protein sequence ID" value="KAH7376369.1"/>
    <property type="molecule type" value="Genomic_DNA"/>
</dbReference>
<evidence type="ECO:0000313" key="2">
    <source>
        <dbReference type="EMBL" id="KAH7376369.1"/>
    </source>
</evidence>
<evidence type="ECO:0000313" key="3">
    <source>
        <dbReference type="Proteomes" id="UP000813385"/>
    </source>
</evidence>
<proteinExistence type="predicted"/>